<evidence type="ECO:0000313" key="2">
    <source>
        <dbReference type="EMBL" id="TRY80400.1"/>
    </source>
</evidence>
<comment type="caution">
    <text evidence="2">The sequence shown here is derived from an EMBL/GenBank/DDBJ whole genome shotgun (WGS) entry which is preliminary data.</text>
</comment>
<reference evidence="2 3" key="1">
    <citation type="journal article" date="2018" name="Nat. Ecol. Evol.">
        <title>Genomic signatures of mitonuclear coevolution across populations of Tigriopus californicus.</title>
        <authorList>
            <person name="Barreto F.S."/>
            <person name="Watson E.T."/>
            <person name="Lima T.G."/>
            <person name="Willett C.S."/>
            <person name="Edmands S."/>
            <person name="Li W."/>
            <person name="Burton R.S."/>
        </authorList>
    </citation>
    <scope>NUCLEOTIDE SEQUENCE [LARGE SCALE GENOMIC DNA]</scope>
    <source>
        <strain evidence="2 3">San Diego</strain>
    </source>
</reference>
<dbReference type="AlphaFoldDB" id="A0A553PRT7"/>
<evidence type="ECO:0000256" key="1">
    <source>
        <dbReference type="SAM" id="MobiDB-lite"/>
    </source>
</evidence>
<feature type="compositionally biased region" description="Polar residues" evidence="1">
    <location>
        <begin position="192"/>
        <end position="219"/>
    </location>
</feature>
<evidence type="ECO:0000313" key="3">
    <source>
        <dbReference type="Proteomes" id="UP000318571"/>
    </source>
</evidence>
<protein>
    <submittedName>
        <fullName evidence="2">Uncharacterized protein</fullName>
    </submittedName>
</protein>
<dbReference type="Proteomes" id="UP000318571">
    <property type="component" value="Chromosome 12"/>
</dbReference>
<proteinExistence type="predicted"/>
<organism evidence="2 3">
    <name type="scientific">Tigriopus californicus</name>
    <name type="common">Marine copepod</name>
    <dbReference type="NCBI Taxonomy" id="6832"/>
    <lineage>
        <taxon>Eukaryota</taxon>
        <taxon>Metazoa</taxon>
        <taxon>Ecdysozoa</taxon>
        <taxon>Arthropoda</taxon>
        <taxon>Crustacea</taxon>
        <taxon>Multicrustacea</taxon>
        <taxon>Hexanauplia</taxon>
        <taxon>Copepoda</taxon>
        <taxon>Harpacticoida</taxon>
        <taxon>Harpacticidae</taxon>
        <taxon>Tigriopus</taxon>
    </lineage>
</organism>
<gene>
    <name evidence="2" type="ORF">TCAL_04713</name>
</gene>
<accession>A0A553PRT7</accession>
<keyword evidence="3" id="KW-1185">Reference proteome</keyword>
<feature type="region of interest" description="Disordered" evidence="1">
    <location>
        <begin position="189"/>
        <end position="219"/>
    </location>
</feature>
<name>A0A553PRT7_TIGCA</name>
<sequence>MTTSVTESINERISRSRTPMNSVYSYRYPLKYTSYFDALYDDYASNLYRPLSSYVDDFVRNSRAMSESRIWDPYYDYCAELSYWPHSLSIARARSLSPVRNTSSYDLEDYRSSYRSSTPVETTVTTSSSYREETPHYSINWNNPPRTYTYRDARATTPFTTTSTPTATSYYNTYRDTTPSLADREYTPYRTFRSTPPTSASRAATPNYRASTPPNMRTTSISYGSTSPWNATGFYYSPRYPEAYRGTSSSVSPYSYSRRYFDYDVYNPYRIEYFKYPNVRNLRDYGYVPYKYSRKHTMNR</sequence>
<dbReference type="EMBL" id="VCGU01000001">
    <property type="protein sequence ID" value="TRY80400.1"/>
    <property type="molecule type" value="Genomic_DNA"/>
</dbReference>